<dbReference type="Gene3D" id="3.40.630.10">
    <property type="entry name" value="Zn peptidases"/>
    <property type="match status" value="1"/>
</dbReference>
<dbReference type="PANTHER" id="PTHR12147">
    <property type="entry name" value="METALLOPEPTIDASE M28 FAMILY MEMBER"/>
    <property type="match status" value="1"/>
</dbReference>
<dbReference type="GO" id="GO:0008235">
    <property type="term" value="F:metalloexopeptidase activity"/>
    <property type="evidence" value="ECO:0007669"/>
    <property type="project" value="InterPro"/>
</dbReference>
<evidence type="ECO:0000259" key="1">
    <source>
        <dbReference type="PROSITE" id="PS50106"/>
    </source>
</evidence>
<dbReference type="Pfam" id="PF17820">
    <property type="entry name" value="PDZ_6"/>
    <property type="match status" value="1"/>
</dbReference>
<dbReference type="SUPFAM" id="SSF52025">
    <property type="entry name" value="PA domain"/>
    <property type="match status" value="1"/>
</dbReference>
<gene>
    <name evidence="2" type="ORF">GWO12_07565</name>
</gene>
<dbReference type="SUPFAM" id="SSF50156">
    <property type="entry name" value="PDZ domain-like"/>
    <property type="match status" value="1"/>
</dbReference>
<accession>A0AAE5CBT7</accession>
<dbReference type="Gene3D" id="3.50.30.30">
    <property type="match status" value="1"/>
</dbReference>
<dbReference type="SMART" id="SM00228">
    <property type="entry name" value="PDZ"/>
    <property type="match status" value="1"/>
</dbReference>
<dbReference type="AlphaFoldDB" id="A0AAE5CBT7"/>
<dbReference type="GO" id="GO:0006508">
    <property type="term" value="P:proteolysis"/>
    <property type="evidence" value="ECO:0007669"/>
    <property type="project" value="InterPro"/>
</dbReference>
<dbReference type="InterPro" id="IPR046450">
    <property type="entry name" value="PA_dom_sf"/>
</dbReference>
<dbReference type="InterPro" id="IPR045175">
    <property type="entry name" value="M28_fam"/>
</dbReference>
<organism evidence="2 3">
    <name type="scientific">Candidatus Kutchimonas denitrificans</name>
    <dbReference type="NCBI Taxonomy" id="3056748"/>
    <lineage>
        <taxon>Bacteria</taxon>
        <taxon>Pseudomonadati</taxon>
        <taxon>Gemmatimonadota</taxon>
        <taxon>Gemmatimonadia</taxon>
        <taxon>Candidatus Palauibacterales</taxon>
        <taxon>Candidatus Palauibacteraceae</taxon>
        <taxon>Candidatus Kutchimonas</taxon>
    </lineage>
</organism>
<sequence>MNTLRRATAARFARKHPRSLDRRFALVLLAAVPFASIVSTPRAASAQALDPDNLLSHVKYLASDELAGREAGEPGADRAAEYVAQRFESAGLEPLGTGGYLQPFEITTTIRVAEDSRLILETPDGRQVLELGVDWMPFNFSSAGEVSGRAFRAGYGLTNEDYAGADSPKIVVLRGGVPDGFDFHGSGIDPSPRRKATMARERGAEAVLISVSQLELPRPGDPPHALGVPAIQVVDRPEIRAALRGDEPVTVTLDANVEPLKATPYNVVGMLEGSDPVLSQEIIVVGAHYDHLGLGGPGSLAPEVEAPHNGADDNASGTAVLLGLARHFAETGAPARSLVFVAFSAEEMGLLGSDFFVSHPPFELDRVTAMINFDMVGRLRDGEMQVFGTESAEEFEALLDTLDARDPELKLSYVGDGYGPSDQTSFYARDIPVLHLFTGTHSEYHRPEDDWQLINAQGMAEVAEFASTLVRDLADRSAELTLVKRERPQAGGGGGYGPYLGTVPDFGEVEGGGLRLSGVRSGSPAEQAGLQPGDVVIEFGGREVLNIYDYTYALRDHAPGDSVTIKVRRDGEVLELTAVLGRRN</sequence>
<dbReference type="SUPFAM" id="SSF53187">
    <property type="entry name" value="Zn-dependent exopeptidases"/>
    <property type="match status" value="1"/>
</dbReference>
<protein>
    <submittedName>
        <fullName evidence="2">M28 family peptidase</fullName>
    </submittedName>
</protein>
<evidence type="ECO:0000313" key="2">
    <source>
        <dbReference type="EMBL" id="NIR74958.1"/>
    </source>
</evidence>
<dbReference type="Pfam" id="PF04389">
    <property type="entry name" value="Peptidase_M28"/>
    <property type="match status" value="1"/>
</dbReference>
<proteinExistence type="predicted"/>
<dbReference type="Gene3D" id="2.30.42.10">
    <property type="match status" value="1"/>
</dbReference>
<name>A0AAE5CBT7_9BACT</name>
<dbReference type="PANTHER" id="PTHR12147:SF26">
    <property type="entry name" value="PEPTIDASE M28 DOMAIN-CONTAINING PROTEIN"/>
    <property type="match status" value="1"/>
</dbReference>
<dbReference type="InterPro" id="IPR001478">
    <property type="entry name" value="PDZ"/>
</dbReference>
<dbReference type="InterPro" id="IPR036034">
    <property type="entry name" value="PDZ_sf"/>
</dbReference>
<feature type="domain" description="PDZ" evidence="1">
    <location>
        <begin position="482"/>
        <end position="571"/>
    </location>
</feature>
<dbReference type="InterPro" id="IPR041489">
    <property type="entry name" value="PDZ_6"/>
</dbReference>
<dbReference type="Proteomes" id="UP000702544">
    <property type="component" value="Unassembled WGS sequence"/>
</dbReference>
<dbReference type="PROSITE" id="PS50106">
    <property type="entry name" value="PDZ"/>
    <property type="match status" value="1"/>
</dbReference>
<dbReference type="EMBL" id="JAACAK010000049">
    <property type="protein sequence ID" value="NIR74958.1"/>
    <property type="molecule type" value="Genomic_DNA"/>
</dbReference>
<dbReference type="InterPro" id="IPR007484">
    <property type="entry name" value="Peptidase_M28"/>
</dbReference>
<evidence type="ECO:0000313" key="3">
    <source>
        <dbReference type="Proteomes" id="UP000702544"/>
    </source>
</evidence>
<comment type="caution">
    <text evidence="2">The sequence shown here is derived from an EMBL/GenBank/DDBJ whole genome shotgun (WGS) entry which is preliminary data.</text>
</comment>
<reference evidence="2 3" key="1">
    <citation type="submission" date="2020-01" db="EMBL/GenBank/DDBJ databases">
        <title>Genomes assembled from Gulf of Kutch pelagic sediment metagenomes.</title>
        <authorList>
            <person name="Chandrashekar M."/>
            <person name="Mahajan M.S."/>
            <person name="Dave K.J."/>
            <person name="Vatsa P."/>
            <person name="Nathani N.M."/>
        </authorList>
    </citation>
    <scope>NUCLEOTIDE SEQUENCE [LARGE SCALE GENOMIC DNA]</scope>
    <source>
        <strain evidence="2">KS3-K002</strain>
    </source>
</reference>